<dbReference type="Proteomes" id="UP000315385">
    <property type="component" value="Unassembled WGS sequence"/>
</dbReference>
<dbReference type="AlphaFoldDB" id="A0A544QQJ6"/>
<reference evidence="2 3" key="1">
    <citation type="submission" date="2019-02" db="EMBL/GenBank/DDBJ databases">
        <title>Halonotius sp. a new haloqrchaeon isolated from saline water.</title>
        <authorList>
            <person name="Duran-Viseras A."/>
            <person name="Sanchez-Porro C."/>
            <person name="Ventosa A."/>
        </authorList>
    </citation>
    <scope>NUCLEOTIDE SEQUENCE [LARGE SCALE GENOMIC DNA]</scope>
    <source>
        <strain evidence="2 3">F9-27</strain>
    </source>
</reference>
<proteinExistence type="predicted"/>
<accession>A0A544QQJ6</accession>
<gene>
    <name evidence="2" type="ORF">EWF95_01840</name>
</gene>
<dbReference type="EMBL" id="SESI01000001">
    <property type="protein sequence ID" value="TQQ81705.1"/>
    <property type="molecule type" value="Genomic_DNA"/>
</dbReference>
<dbReference type="Pfam" id="PF24430">
    <property type="entry name" value="DUF7553"/>
    <property type="match status" value="1"/>
</dbReference>
<dbReference type="InterPro" id="IPR055975">
    <property type="entry name" value="DUF7553"/>
</dbReference>
<sequence>MNKHFSDTRYYLTQAASHLNRGIREELSPVVRRVRRRLGREVPEPTPETPAEKARVAAKRSTERVVETASDAKQRVDNYRGGDGDAAA</sequence>
<name>A0A544QQJ6_9EURY</name>
<protein>
    <submittedName>
        <fullName evidence="2">Uncharacterized protein</fullName>
    </submittedName>
</protein>
<comment type="caution">
    <text evidence="2">The sequence shown here is derived from an EMBL/GenBank/DDBJ whole genome shotgun (WGS) entry which is preliminary data.</text>
</comment>
<organism evidence="2 3">
    <name type="scientific">Halonotius roseus</name>
    <dbReference type="NCBI Taxonomy" id="2511997"/>
    <lineage>
        <taxon>Archaea</taxon>
        <taxon>Methanobacteriati</taxon>
        <taxon>Methanobacteriota</taxon>
        <taxon>Stenosarchaea group</taxon>
        <taxon>Halobacteria</taxon>
        <taxon>Halobacteriales</taxon>
        <taxon>Haloferacaceae</taxon>
        <taxon>Halonotius</taxon>
    </lineage>
</organism>
<keyword evidence="3" id="KW-1185">Reference proteome</keyword>
<dbReference type="RefSeq" id="WP_142442307.1">
    <property type="nucleotide sequence ID" value="NZ_SESI01000001.1"/>
</dbReference>
<dbReference type="OrthoDB" id="206274at2157"/>
<evidence type="ECO:0000313" key="2">
    <source>
        <dbReference type="EMBL" id="TQQ81705.1"/>
    </source>
</evidence>
<feature type="compositionally biased region" description="Basic and acidic residues" evidence="1">
    <location>
        <begin position="50"/>
        <end position="88"/>
    </location>
</feature>
<evidence type="ECO:0000256" key="1">
    <source>
        <dbReference type="SAM" id="MobiDB-lite"/>
    </source>
</evidence>
<feature type="region of interest" description="Disordered" evidence="1">
    <location>
        <begin position="39"/>
        <end position="88"/>
    </location>
</feature>
<evidence type="ECO:0000313" key="3">
    <source>
        <dbReference type="Proteomes" id="UP000315385"/>
    </source>
</evidence>